<dbReference type="InterPro" id="IPR041380">
    <property type="entry name" value="Acetyltransf_17"/>
</dbReference>
<dbReference type="SUPFAM" id="SSF55729">
    <property type="entry name" value="Acyl-CoA N-acyltransferases (Nat)"/>
    <property type="match status" value="1"/>
</dbReference>
<name>A0AAU2H4S5_9ACTN</name>
<dbReference type="PANTHER" id="PTHR37817">
    <property type="entry name" value="N-ACETYLTRANSFERASE EIS"/>
    <property type="match status" value="1"/>
</dbReference>
<evidence type="ECO:0000256" key="2">
    <source>
        <dbReference type="ARBA" id="ARBA00022679"/>
    </source>
</evidence>
<dbReference type="InterPro" id="IPR016181">
    <property type="entry name" value="Acyl_CoA_acyltransferase"/>
</dbReference>
<dbReference type="InterPro" id="IPR000182">
    <property type="entry name" value="GNAT_dom"/>
</dbReference>
<sequence>MTVDVRALDPSDFDQWYGVVERVFGGVPEDPELEEFWRTVIDPARCLAAYEGPSVVGTTQTFALPVSVPGGGFVPTGAVSAVGVAATHRRRGILTSMMRSQLDALREEGVPLAVLTASEPGIYGRYGYGLATQQMSLEIDSSRVRVDVPEGAEDVTLRYASVADAASVCEEVYGRAVGTRAGMFLRTPGWERHPLLDPPGFRDGGSPAQCVLASRGGEVVGYVRFHTKPVWDAAGPKGVVTLRDINADDPAVYGALWRFLCDIDLTSTVKAGNRPADDPLLHLVSDVRRCGVRMRDGLYVRLVEVGSGLASRSYSSPVDVVFDVSDSFCGWNAGRWRLSGDSKGAVCSRTADPADVALSARELGAAFLGGVSLASLASAGRVRELREGALTEASAAFSTALAPWLPHGF</sequence>
<dbReference type="GO" id="GO:0030649">
    <property type="term" value="P:aminoglycoside antibiotic catabolic process"/>
    <property type="evidence" value="ECO:0007669"/>
    <property type="project" value="TreeGrafter"/>
</dbReference>
<dbReference type="EMBL" id="CP108253">
    <property type="protein sequence ID" value="WTU42413.1"/>
    <property type="molecule type" value="Genomic_DNA"/>
</dbReference>
<feature type="domain" description="N-acetyltransferase" evidence="5">
    <location>
        <begin position="3"/>
        <end position="149"/>
    </location>
</feature>
<dbReference type="Gene3D" id="3.30.1050.10">
    <property type="entry name" value="SCP2 sterol-binding domain"/>
    <property type="match status" value="1"/>
</dbReference>
<dbReference type="Pfam" id="PF17668">
    <property type="entry name" value="Acetyltransf_17"/>
    <property type="match status" value="1"/>
</dbReference>
<feature type="binding site" evidence="4">
    <location>
        <begin position="90"/>
        <end position="95"/>
    </location>
    <ligand>
        <name>acetyl-CoA</name>
        <dbReference type="ChEBI" id="CHEBI:57288"/>
    </ligand>
</feature>
<dbReference type="PANTHER" id="PTHR37817:SF1">
    <property type="entry name" value="N-ACETYLTRANSFERASE EIS"/>
    <property type="match status" value="1"/>
</dbReference>
<dbReference type="GO" id="GO:0034069">
    <property type="term" value="F:aminoglycoside N-acetyltransferase activity"/>
    <property type="evidence" value="ECO:0007669"/>
    <property type="project" value="TreeGrafter"/>
</dbReference>
<dbReference type="AlphaFoldDB" id="A0AAU2H4S5"/>
<comment type="similarity">
    <text evidence="1 4">Belongs to the acetyltransferase Eis family.</text>
</comment>
<comment type="subunit">
    <text evidence="4">Homohexamer; trimer of dimers.</text>
</comment>
<reference evidence="6" key="1">
    <citation type="submission" date="2022-10" db="EMBL/GenBank/DDBJ databases">
        <title>The complete genomes of actinobacterial strains from the NBC collection.</title>
        <authorList>
            <person name="Joergensen T.S."/>
            <person name="Alvarez Arevalo M."/>
            <person name="Sterndorff E.B."/>
            <person name="Faurdal D."/>
            <person name="Vuksanovic O."/>
            <person name="Mourched A.-S."/>
            <person name="Charusanti P."/>
            <person name="Shaw S."/>
            <person name="Blin K."/>
            <person name="Weber T."/>
        </authorList>
    </citation>
    <scope>NUCLEOTIDE SEQUENCE</scope>
    <source>
        <strain evidence="6">NBC_00060</strain>
    </source>
</reference>
<dbReference type="InterPro" id="IPR025559">
    <property type="entry name" value="Eis_dom"/>
</dbReference>
<organism evidence="6">
    <name type="scientific">Streptomyces sp. NBC_00060</name>
    <dbReference type="NCBI Taxonomy" id="2975636"/>
    <lineage>
        <taxon>Bacteria</taxon>
        <taxon>Bacillati</taxon>
        <taxon>Actinomycetota</taxon>
        <taxon>Actinomycetes</taxon>
        <taxon>Kitasatosporales</taxon>
        <taxon>Streptomycetaceae</taxon>
        <taxon>Streptomyces</taxon>
    </lineage>
</organism>
<feature type="binding site" evidence="4">
    <location>
        <begin position="118"/>
        <end position="119"/>
    </location>
    <ligand>
        <name>acetyl-CoA</name>
        <dbReference type="ChEBI" id="CHEBI:57288"/>
    </ligand>
</feature>
<keyword evidence="2 4" id="KW-0808">Transferase</keyword>
<accession>A0AAU2H4S5</accession>
<gene>
    <name evidence="6" type="ORF">OHV25_23995</name>
</gene>
<feature type="binding site" evidence="4">
    <location>
        <begin position="82"/>
        <end position="84"/>
    </location>
    <ligand>
        <name>acetyl-CoA</name>
        <dbReference type="ChEBI" id="CHEBI:57288"/>
    </ligand>
</feature>
<dbReference type="Gene3D" id="3.40.630.30">
    <property type="match status" value="2"/>
</dbReference>
<protein>
    <submittedName>
        <fullName evidence="6">GNAT family N-acetyltransferase</fullName>
    </submittedName>
</protein>
<dbReference type="InterPro" id="IPR051554">
    <property type="entry name" value="Acetyltransferase_Eis"/>
</dbReference>
<dbReference type="PROSITE" id="PS51186">
    <property type="entry name" value="GNAT"/>
    <property type="match status" value="1"/>
</dbReference>
<evidence type="ECO:0000259" key="5">
    <source>
        <dbReference type="PROSITE" id="PS51186"/>
    </source>
</evidence>
<feature type="active site" description="Proton acceptor; via carboxylate" evidence="4">
    <location>
        <position position="409"/>
    </location>
</feature>
<dbReference type="NCBIfam" id="NF002367">
    <property type="entry name" value="PRK01346.1-4"/>
    <property type="match status" value="1"/>
</dbReference>
<dbReference type="SUPFAM" id="SSF55718">
    <property type="entry name" value="SCP-like"/>
    <property type="match status" value="1"/>
</dbReference>
<evidence type="ECO:0000256" key="3">
    <source>
        <dbReference type="ARBA" id="ARBA00023315"/>
    </source>
</evidence>
<feature type="active site" description="Proton donor" evidence="4">
    <location>
        <position position="123"/>
    </location>
</feature>
<evidence type="ECO:0000256" key="4">
    <source>
        <dbReference type="HAMAP-Rule" id="MF_01812"/>
    </source>
</evidence>
<dbReference type="InterPro" id="IPR036527">
    <property type="entry name" value="SCP2_sterol-bd_dom_sf"/>
</dbReference>
<dbReference type="Pfam" id="PF13527">
    <property type="entry name" value="Acetyltransf_9"/>
    <property type="match status" value="1"/>
</dbReference>
<dbReference type="InterPro" id="IPR022902">
    <property type="entry name" value="NAcTrfase_Eis"/>
</dbReference>
<keyword evidence="3 4" id="KW-0012">Acyltransferase</keyword>
<proteinExistence type="inferred from homology"/>
<dbReference type="Pfam" id="PF13530">
    <property type="entry name" value="SCP2_2"/>
    <property type="match status" value="1"/>
</dbReference>
<evidence type="ECO:0000313" key="6">
    <source>
        <dbReference type="EMBL" id="WTU42413.1"/>
    </source>
</evidence>
<dbReference type="HAMAP" id="MF_01812">
    <property type="entry name" value="Eis"/>
    <property type="match status" value="1"/>
</dbReference>
<evidence type="ECO:0000256" key="1">
    <source>
        <dbReference type="ARBA" id="ARBA00009213"/>
    </source>
</evidence>